<comment type="caution">
    <text evidence="2">The sequence shown here is derived from an EMBL/GenBank/DDBJ whole genome shotgun (WGS) entry which is preliminary data.</text>
</comment>
<evidence type="ECO:0000313" key="2">
    <source>
        <dbReference type="EMBL" id="KAF7716713.1"/>
    </source>
</evidence>
<dbReference type="InterPro" id="IPR000999">
    <property type="entry name" value="RNase_III_dom"/>
</dbReference>
<dbReference type="GO" id="GO:0004525">
    <property type="term" value="F:ribonuclease III activity"/>
    <property type="evidence" value="ECO:0007669"/>
    <property type="project" value="InterPro"/>
</dbReference>
<dbReference type="SUPFAM" id="SSF69065">
    <property type="entry name" value="RNase III domain-like"/>
    <property type="match status" value="1"/>
</dbReference>
<dbReference type="Proteomes" id="UP000631181">
    <property type="component" value="Unassembled WGS sequence"/>
</dbReference>
<gene>
    <name evidence="2" type="ORF">PECM_005213</name>
</gene>
<dbReference type="Pfam" id="PF14622">
    <property type="entry name" value="Ribonucleas_3_3"/>
    <property type="match status" value="1"/>
</dbReference>
<organism evidence="2 3">
    <name type="scientific">Penicillium ucsense</name>
    <dbReference type="NCBI Taxonomy" id="2839758"/>
    <lineage>
        <taxon>Eukaryota</taxon>
        <taxon>Fungi</taxon>
        <taxon>Dikarya</taxon>
        <taxon>Ascomycota</taxon>
        <taxon>Pezizomycotina</taxon>
        <taxon>Eurotiomycetes</taxon>
        <taxon>Eurotiomycetidae</taxon>
        <taxon>Eurotiales</taxon>
        <taxon>Aspergillaceae</taxon>
        <taxon>Penicillium</taxon>
    </lineage>
</organism>
<accession>A0A8J8W2F9</accession>
<proteinExistence type="predicted"/>
<protein>
    <recommendedName>
        <fullName evidence="1">RNase III domain-containing protein</fullName>
    </recommendedName>
</protein>
<dbReference type="PROSITE" id="PS50142">
    <property type="entry name" value="RNASE_3_2"/>
    <property type="match status" value="1"/>
</dbReference>
<dbReference type="GO" id="GO:0006396">
    <property type="term" value="P:RNA processing"/>
    <property type="evidence" value="ECO:0007669"/>
    <property type="project" value="InterPro"/>
</dbReference>
<evidence type="ECO:0000313" key="3">
    <source>
        <dbReference type="Proteomes" id="UP000631181"/>
    </source>
</evidence>
<sequence>MVRQLSLSSEEEVALAQIAGYRFKNKKLLEIAIQSRGSNFLWQGNERLSVLGQTTLTMCIELIGCATGQYKVEMDASRKELASRERLIQLGRNLGLAKFIRLGNSCPGTVAPGQMLSAVQALIAAIYLDSSMDIQQIMHVLNHMGLISGTYDQVLRYVE</sequence>
<dbReference type="CDD" id="cd00593">
    <property type="entry name" value="RIBOc"/>
    <property type="match status" value="1"/>
</dbReference>
<dbReference type="EMBL" id="WIWV01000036">
    <property type="protein sequence ID" value="KAF7716713.1"/>
    <property type="molecule type" value="Genomic_DNA"/>
</dbReference>
<evidence type="ECO:0000259" key="1">
    <source>
        <dbReference type="PROSITE" id="PS50142"/>
    </source>
</evidence>
<name>A0A8J8W2F9_9EURO</name>
<dbReference type="Gene3D" id="1.10.1520.10">
    <property type="entry name" value="Ribonuclease III domain"/>
    <property type="match status" value="1"/>
</dbReference>
<feature type="domain" description="RNase III" evidence="1">
    <location>
        <begin position="12"/>
        <end position="131"/>
    </location>
</feature>
<dbReference type="InterPro" id="IPR036389">
    <property type="entry name" value="RNase_III_sf"/>
</dbReference>
<reference evidence="2" key="1">
    <citation type="journal article" date="2020" name="Front. Microbiol.">
        <title>Gene regulatory networks of Penicillium echinulatum 2HH and Penicillium oxalicum 114-2 inferred by a computational biology approach.</title>
        <authorList>
            <person name="Lenz A.R."/>
            <person name="Galan-Vasquez E."/>
            <person name="Balbinot E."/>
            <person name="De Abreu F.P."/>
            <person name="De Oliveira N.S."/>
            <person name="Da Rosa L.O."/>
            <person name="De Avila E Silva S."/>
            <person name="Camassola M."/>
            <person name="Dillon A.J.P."/>
            <person name="Perez-Rueda E."/>
        </authorList>
    </citation>
    <scope>NUCLEOTIDE SEQUENCE</scope>
    <source>
        <strain evidence="2">S1M29</strain>
    </source>
</reference>
<keyword evidence="3" id="KW-1185">Reference proteome</keyword>
<dbReference type="OrthoDB" id="67027at2759"/>
<dbReference type="AlphaFoldDB" id="A0A8J8W2F9"/>